<dbReference type="EMBL" id="CAJVQC010068146">
    <property type="protein sequence ID" value="CAG8807852.1"/>
    <property type="molecule type" value="Genomic_DNA"/>
</dbReference>
<accession>A0ACA9RSL1</accession>
<organism evidence="1 2">
    <name type="scientific">Racocetra persica</name>
    <dbReference type="NCBI Taxonomy" id="160502"/>
    <lineage>
        <taxon>Eukaryota</taxon>
        <taxon>Fungi</taxon>
        <taxon>Fungi incertae sedis</taxon>
        <taxon>Mucoromycota</taxon>
        <taxon>Glomeromycotina</taxon>
        <taxon>Glomeromycetes</taxon>
        <taxon>Diversisporales</taxon>
        <taxon>Gigasporaceae</taxon>
        <taxon>Racocetra</taxon>
    </lineage>
</organism>
<protein>
    <submittedName>
        <fullName evidence="1">12737_t:CDS:1</fullName>
    </submittedName>
</protein>
<reference evidence="1" key="1">
    <citation type="submission" date="2021-06" db="EMBL/GenBank/DDBJ databases">
        <authorList>
            <person name="Kallberg Y."/>
            <person name="Tangrot J."/>
            <person name="Rosling A."/>
        </authorList>
    </citation>
    <scope>NUCLEOTIDE SEQUENCE</scope>
    <source>
        <strain evidence="1">MA461A</strain>
    </source>
</reference>
<dbReference type="Proteomes" id="UP000789920">
    <property type="component" value="Unassembled WGS sequence"/>
</dbReference>
<feature type="non-terminal residue" evidence="1">
    <location>
        <position position="1"/>
    </location>
</feature>
<proteinExistence type="predicted"/>
<name>A0ACA9RSL1_9GLOM</name>
<evidence type="ECO:0000313" key="2">
    <source>
        <dbReference type="Proteomes" id="UP000789920"/>
    </source>
</evidence>
<gene>
    <name evidence="1" type="ORF">RPERSI_LOCUS22477</name>
</gene>
<evidence type="ECO:0000313" key="1">
    <source>
        <dbReference type="EMBL" id="CAG8807852.1"/>
    </source>
</evidence>
<sequence>SSLISKIEIQKSNNKPKQSSEIRYIQYGMGIVSDELKIFEYWMIQELNKLINDKSIVYINSLEINPKSSSSSKEAVNKEINSDNIKMAVLTVVCRDITNIYQKTNNFKSQDEPLYSSENTIKHNEPVEIESHHMKDRRQRTMTVIERDLRVGAMNRKGCAECNKNSERSKNDYLKGIKQENIDDISNSVYVKTKIRLRSNLQTVNPV</sequence>
<keyword evidence="2" id="KW-1185">Reference proteome</keyword>
<comment type="caution">
    <text evidence="1">The sequence shown here is derived from an EMBL/GenBank/DDBJ whole genome shotgun (WGS) entry which is preliminary data.</text>
</comment>